<dbReference type="GO" id="GO:0004656">
    <property type="term" value="F:procollagen-proline 4-dioxygenase activity"/>
    <property type="evidence" value="ECO:0007669"/>
    <property type="project" value="TreeGrafter"/>
</dbReference>
<proteinExistence type="predicted"/>
<evidence type="ECO:0000256" key="2">
    <source>
        <dbReference type="ARBA" id="ARBA00022723"/>
    </source>
</evidence>
<dbReference type="GO" id="GO:0031418">
    <property type="term" value="F:L-ascorbic acid binding"/>
    <property type="evidence" value="ECO:0007669"/>
    <property type="project" value="InterPro"/>
</dbReference>
<evidence type="ECO:0000256" key="4">
    <source>
        <dbReference type="ARBA" id="ARBA00023002"/>
    </source>
</evidence>
<keyword evidence="2" id="KW-0479">Metal-binding</keyword>
<dbReference type="GO" id="GO:0005506">
    <property type="term" value="F:iron ion binding"/>
    <property type="evidence" value="ECO:0007669"/>
    <property type="project" value="InterPro"/>
</dbReference>
<reference evidence="7 8" key="1">
    <citation type="journal article" date="2020" name="Phytopathology">
        <title>Genome Sequence Resources of Colletotrichum truncatum, C. plurivorum, C. musicola, and C. sojae: Four Species Pathogenic to Soybean (Glycine max).</title>
        <authorList>
            <person name="Rogerio F."/>
            <person name="Boufleur T.R."/>
            <person name="Ciampi-Guillardi M."/>
            <person name="Sukno S.A."/>
            <person name="Thon M.R."/>
            <person name="Massola Junior N.S."/>
            <person name="Baroncelli R."/>
        </authorList>
    </citation>
    <scope>NUCLEOTIDE SEQUENCE [LARGE SCALE GENOMIC DNA]</scope>
    <source>
        <strain evidence="7 8">LFN0009</strain>
    </source>
</reference>
<organism evidence="7 8">
    <name type="scientific">Colletotrichum sojae</name>
    <dbReference type="NCBI Taxonomy" id="2175907"/>
    <lineage>
        <taxon>Eukaryota</taxon>
        <taxon>Fungi</taxon>
        <taxon>Dikarya</taxon>
        <taxon>Ascomycota</taxon>
        <taxon>Pezizomycotina</taxon>
        <taxon>Sordariomycetes</taxon>
        <taxon>Hypocreomycetidae</taxon>
        <taxon>Glomerellales</taxon>
        <taxon>Glomerellaceae</taxon>
        <taxon>Colletotrichum</taxon>
        <taxon>Colletotrichum orchidearum species complex</taxon>
    </lineage>
</organism>
<comment type="cofactor">
    <cofactor evidence="1">
        <name>L-ascorbate</name>
        <dbReference type="ChEBI" id="CHEBI:38290"/>
    </cofactor>
</comment>
<dbReference type="GO" id="GO:0005783">
    <property type="term" value="C:endoplasmic reticulum"/>
    <property type="evidence" value="ECO:0007669"/>
    <property type="project" value="TreeGrafter"/>
</dbReference>
<dbReference type="EMBL" id="WIGN01000125">
    <property type="protein sequence ID" value="KAF6808042.1"/>
    <property type="molecule type" value="Genomic_DNA"/>
</dbReference>
<comment type="caution">
    <text evidence="7">The sequence shown here is derived from an EMBL/GenBank/DDBJ whole genome shotgun (WGS) entry which is preliminary data.</text>
</comment>
<keyword evidence="8" id="KW-1185">Reference proteome</keyword>
<sequence length="251" mass="28267">MVNRVSWSRLLLCGALVPVMLLLWPRMSGRVSSLLAVQPLPKTYSIRILSYDPLIIYVVGFLSWAERNHLLRLGEPLFKRSTVYVDGQDILEETRTSSTAYLPDDDPIVQRIKKRASEIQGYTPSNMHESLQLTRYSTGQLFTPHLDPLEDYLNGTATHRLTTIFAIIEATCEDCGTQFPNLNINWTAEDPTWCSYVDCKNHNALTVKAVAGNALFWKSWDNNGVLDRRTTHAGMPPEGGVKTGLNIWTNG</sequence>
<evidence type="ECO:0000256" key="3">
    <source>
        <dbReference type="ARBA" id="ARBA00022964"/>
    </source>
</evidence>
<dbReference type="AlphaFoldDB" id="A0A8H6J7X7"/>
<dbReference type="Proteomes" id="UP000652219">
    <property type="component" value="Unassembled WGS sequence"/>
</dbReference>
<evidence type="ECO:0000313" key="7">
    <source>
        <dbReference type="EMBL" id="KAF6808042.1"/>
    </source>
</evidence>
<dbReference type="PANTHER" id="PTHR10869">
    <property type="entry name" value="PROLYL 4-HYDROXYLASE ALPHA SUBUNIT"/>
    <property type="match status" value="1"/>
</dbReference>
<evidence type="ECO:0000259" key="6">
    <source>
        <dbReference type="SMART" id="SM00702"/>
    </source>
</evidence>
<evidence type="ECO:0000256" key="5">
    <source>
        <dbReference type="ARBA" id="ARBA00023004"/>
    </source>
</evidence>
<keyword evidence="5" id="KW-0408">Iron</keyword>
<dbReference type="Gene3D" id="2.60.120.620">
    <property type="entry name" value="q2cbj1_9rhob like domain"/>
    <property type="match status" value="1"/>
</dbReference>
<protein>
    <submittedName>
        <fullName evidence="7">Prolyl 4-hydroxylase alpha</fullName>
    </submittedName>
</protein>
<name>A0A8H6J7X7_9PEZI</name>
<accession>A0A8H6J7X7</accession>
<dbReference type="SMART" id="SM00702">
    <property type="entry name" value="P4Hc"/>
    <property type="match status" value="1"/>
</dbReference>
<dbReference type="InterPro" id="IPR006620">
    <property type="entry name" value="Pro_4_hyd_alph"/>
</dbReference>
<feature type="domain" description="Prolyl 4-hydroxylase alpha subunit" evidence="6">
    <location>
        <begin position="53"/>
        <end position="250"/>
    </location>
</feature>
<keyword evidence="3" id="KW-0223">Dioxygenase</keyword>
<dbReference type="InterPro" id="IPR045054">
    <property type="entry name" value="P4HA-like"/>
</dbReference>
<evidence type="ECO:0000313" key="8">
    <source>
        <dbReference type="Proteomes" id="UP000652219"/>
    </source>
</evidence>
<gene>
    <name evidence="7" type="ORF">CSOJ01_07810</name>
</gene>
<evidence type="ECO:0000256" key="1">
    <source>
        <dbReference type="ARBA" id="ARBA00001961"/>
    </source>
</evidence>
<dbReference type="PANTHER" id="PTHR10869:SF242">
    <property type="entry name" value="PROLYL 4-HYDROXYLASE ALPHA SUBUNIT DOMAIN-CONTAINING PROTEIN"/>
    <property type="match status" value="1"/>
</dbReference>
<keyword evidence="4" id="KW-0560">Oxidoreductase</keyword>